<evidence type="ECO:0000259" key="6">
    <source>
        <dbReference type="PROSITE" id="PS50157"/>
    </source>
</evidence>
<dbReference type="PROSITE" id="PS00028">
    <property type="entry name" value="ZINC_FINGER_C2H2_1"/>
    <property type="match status" value="3"/>
</dbReference>
<keyword evidence="8" id="KW-1185">Reference proteome</keyword>
<name>A0A0N1IQC0_PAPMA</name>
<dbReference type="Proteomes" id="UP000053240">
    <property type="component" value="Unassembled WGS sequence"/>
</dbReference>
<keyword evidence="3 5" id="KW-0863">Zinc-finger</keyword>
<evidence type="ECO:0000256" key="1">
    <source>
        <dbReference type="ARBA" id="ARBA00022723"/>
    </source>
</evidence>
<dbReference type="SMART" id="SM00355">
    <property type="entry name" value="ZnF_C2H2"/>
    <property type="match status" value="6"/>
</dbReference>
<dbReference type="PROSITE" id="PS50157">
    <property type="entry name" value="ZINC_FINGER_C2H2_2"/>
    <property type="match status" value="6"/>
</dbReference>
<evidence type="ECO:0000313" key="8">
    <source>
        <dbReference type="Proteomes" id="UP000053240"/>
    </source>
</evidence>
<accession>A0A0N1IQC0</accession>
<dbReference type="InterPro" id="IPR013087">
    <property type="entry name" value="Znf_C2H2_type"/>
</dbReference>
<dbReference type="GO" id="GO:0005634">
    <property type="term" value="C:nucleus"/>
    <property type="evidence" value="ECO:0007669"/>
    <property type="project" value="TreeGrafter"/>
</dbReference>
<dbReference type="EMBL" id="KQ459795">
    <property type="protein sequence ID" value="KPJ19917.1"/>
    <property type="molecule type" value="Genomic_DNA"/>
</dbReference>
<evidence type="ECO:0000256" key="4">
    <source>
        <dbReference type="ARBA" id="ARBA00022833"/>
    </source>
</evidence>
<dbReference type="InterPro" id="IPR036236">
    <property type="entry name" value="Znf_C2H2_sf"/>
</dbReference>
<evidence type="ECO:0000256" key="3">
    <source>
        <dbReference type="ARBA" id="ARBA00022771"/>
    </source>
</evidence>
<protein>
    <submittedName>
        <fullName evidence="7">Zinc finger protein 112-like</fullName>
    </submittedName>
</protein>
<dbReference type="AlphaFoldDB" id="A0A0N1IQC0"/>
<organism evidence="7 8">
    <name type="scientific">Papilio machaon</name>
    <name type="common">Old World swallowtail butterfly</name>
    <dbReference type="NCBI Taxonomy" id="76193"/>
    <lineage>
        <taxon>Eukaryota</taxon>
        <taxon>Metazoa</taxon>
        <taxon>Ecdysozoa</taxon>
        <taxon>Arthropoda</taxon>
        <taxon>Hexapoda</taxon>
        <taxon>Insecta</taxon>
        <taxon>Pterygota</taxon>
        <taxon>Neoptera</taxon>
        <taxon>Endopterygota</taxon>
        <taxon>Lepidoptera</taxon>
        <taxon>Glossata</taxon>
        <taxon>Ditrysia</taxon>
        <taxon>Papilionoidea</taxon>
        <taxon>Papilionidae</taxon>
        <taxon>Papilioninae</taxon>
        <taxon>Papilio</taxon>
    </lineage>
</organism>
<gene>
    <name evidence="7" type="ORF">RR48_01553</name>
</gene>
<dbReference type="SUPFAM" id="SSF57667">
    <property type="entry name" value="beta-beta-alpha zinc fingers"/>
    <property type="match status" value="3"/>
</dbReference>
<dbReference type="GO" id="GO:0008270">
    <property type="term" value="F:zinc ion binding"/>
    <property type="evidence" value="ECO:0007669"/>
    <property type="project" value="UniProtKB-KW"/>
</dbReference>
<feature type="domain" description="C2H2-type" evidence="6">
    <location>
        <begin position="325"/>
        <end position="352"/>
    </location>
</feature>
<dbReference type="GO" id="GO:0000977">
    <property type="term" value="F:RNA polymerase II transcription regulatory region sequence-specific DNA binding"/>
    <property type="evidence" value="ECO:0007669"/>
    <property type="project" value="TreeGrafter"/>
</dbReference>
<dbReference type="GO" id="GO:0000981">
    <property type="term" value="F:DNA-binding transcription factor activity, RNA polymerase II-specific"/>
    <property type="evidence" value="ECO:0007669"/>
    <property type="project" value="TreeGrafter"/>
</dbReference>
<proteinExistence type="predicted"/>
<evidence type="ECO:0000256" key="5">
    <source>
        <dbReference type="PROSITE-ProRule" id="PRU00042"/>
    </source>
</evidence>
<dbReference type="Gene3D" id="3.30.160.60">
    <property type="entry name" value="Classic Zinc Finger"/>
    <property type="match status" value="3"/>
</dbReference>
<keyword evidence="1" id="KW-0479">Metal-binding</keyword>
<evidence type="ECO:0000313" key="7">
    <source>
        <dbReference type="EMBL" id="KPJ19917.1"/>
    </source>
</evidence>
<dbReference type="PANTHER" id="PTHR24379">
    <property type="entry name" value="KRAB AND ZINC FINGER DOMAIN-CONTAINING"/>
    <property type="match status" value="1"/>
</dbReference>
<feature type="domain" description="C2H2-type" evidence="6">
    <location>
        <begin position="174"/>
        <end position="201"/>
    </location>
</feature>
<dbReference type="Pfam" id="PF00096">
    <property type="entry name" value="zf-C2H2"/>
    <property type="match status" value="2"/>
</dbReference>
<dbReference type="InParanoid" id="A0A0N1IQC0"/>
<feature type="domain" description="C2H2-type" evidence="6">
    <location>
        <begin position="265"/>
        <end position="293"/>
    </location>
</feature>
<feature type="domain" description="C2H2-type" evidence="6">
    <location>
        <begin position="200"/>
        <end position="224"/>
    </location>
</feature>
<keyword evidence="2" id="KW-0677">Repeat</keyword>
<evidence type="ECO:0000256" key="2">
    <source>
        <dbReference type="ARBA" id="ARBA00022737"/>
    </source>
</evidence>
<keyword evidence="4" id="KW-0862">Zinc</keyword>
<feature type="domain" description="C2H2-type" evidence="6">
    <location>
        <begin position="294"/>
        <end position="318"/>
    </location>
</feature>
<dbReference type="PANTHER" id="PTHR24379:SF127">
    <property type="entry name" value="BLOODY FINGERS-RELATED"/>
    <property type="match status" value="1"/>
</dbReference>
<feature type="domain" description="C2H2-type" evidence="6">
    <location>
        <begin position="232"/>
        <end position="262"/>
    </location>
</feature>
<sequence length="355" mass="41441">MESICLICLSYDRKLFRISTPLEEIMRMILPEIEISKLCWECLASLKHLLKLRKRALNSKDILDKHFKVNKTPISVQSSSNLGTCYIFTFSLGDNHQFIEENTKNIESKLSGNTELINPELGKGIDLGMSKNNLSDREFIIDKCVDTNVKSIVKRTKKKKVRSKKKRVISNKQYSCSECKEKFESRGKYEYHRQKHRGKVICSVCNKEFSSRSSLSTHHTTVHTTMPRDNMHYCQPCDKFFKTSCSYNKHLRISARHIDPQLLRYCCPACGKGFLTFKERDRHNETVHLQKNRLQCARCPRKYCSVRALRCHMRRHVGGITKRNYVCEICGIGFKTNQVLRGHQRVHEKEKSQEN</sequence>
<reference evidence="7 8" key="1">
    <citation type="journal article" date="2015" name="Nat. Commun.">
        <title>Outbred genome sequencing and CRISPR/Cas9 gene editing in butterflies.</title>
        <authorList>
            <person name="Li X."/>
            <person name="Fan D."/>
            <person name="Zhang W."/>
            <person name="Liu G."/>
            <person name="Zhang L."/>
            <person name="Zhao L."/>
            <person name="Fang X."/>
            <person name="Chen L."/>
            <person name="Dong Y."/>
            <person name="Chen Y."/>
            <person name="Ding Y."/>
            <person name="Zhao R."/>
            <person name="Feng M."/>
            <person name="Zhu Y."/>
            <person name="Feng Y."/>
            <person name="Jiang X."/>
            <person name="Zhu D."/>
            <person name="Xiang H."/>
            <person name="Feng X."/>
            <person name="Li S."/>
            <person name="Wang J."/>
            <person name="Zhang G."/>
            <person name="Kronforst M.R."/>
            <person name="Wang W."/>
        </authorList>
    </citation>
    <scope>NUCLEOTIDE SEQUENCE [LARGE SCALE GENOMIC DNA]</scope>
    <source>
        <strain evidence="7">Ya'a_city_454_Pm</strain>
        <tissue evidence="7">Whole body</tissue>
    </source>
</reference>